<gene>
    <name evidence="2" type="ORF">UTRI_04491_B</name>
</gene>
<sequence length="434" mass="46966">MASAAAAVMPQPVASSSGSAMARTSKPILTIDAANLAKATTTSSIVVPTILITPPDTPPQYSSAIPEQQYEKTVLFVPVKTEELGWDEHGLYWNGTYAYPVHQIYDKEGQPIGRRRKGPSGYRFEEYYDNKKPRRSSQYEDAVEEASVRLEEPAPARIEKTASPTAEQIEAIEDEDVDMVSPTSPTLSVASDMTETEDSSSMCDDSSSLWSRNPESDDDEESNCTSPGIMSPPVLDLDKRDFEAEALSKKLSDLPSAVTKTSWVSLGTLPSATTASAASSSRSQSLPTARKAKELSATHRASSTPIVDQRRHSTPSTSAYSSIIQDLTTSPFSSSSSSKGASPFRSATLPRSSSRSTYTQNRGSLLRPPPSQYSSLSSSNPSSNLSSSARRTNRSSKSSRFAVSSEDFSAGWSFESHSALLNENRWDDSFASHY</sequence>
<name>A0A5C3ED08_9BASI</name>
<feature type="compositionally biased region" description="Low complexity" evidence="1">
    <location>
        <begin position="330"/>
        <end position="347"/>
    </location>
</feature>
<feature type="compositionally biased region" description="Basic and acidic residues" evidence="1">
    <location>
        <begin position="146"/>
        <end position="160"/>
    </location>
</feature>
<feature type="compositionally biased region" description="Polar residues" evidence="1">
    <location>
        <begin position="314"/>
        <end position="329"/>
    </location>
</feature>
<accession>A0A5C3ED08</accession>
<evidence type="ECO:0000313" key="2">
    <source>
        <dbReference type="EMBL" id="SPO28100.1"/>
    </source>
</evidence>
<reference evidence="2 3" key="1">
    <citation type="submission" date="2018-03" db="EMBL/GenBank/DDBJ databases">
        <authorList>
            <person name="Guldener U."/>
        </authorList>
    </citation>
    <scope>NUCLEOTIDE SEQUENCE [LARGE SCALE GENOMIC DNA]</scope>
    <source>
        <strain evidence="2 3">NBRC100155</strain>
    </source>
</reference>
<evidence type="ECO:0000256" key="1">
    <source>
        <dbReference type="SAM" id="MobiDB-lite"/>
    </source>
</evidence>
<feature type="region of interest" description="Disordered" evidence="1">
    <location>
        <begin position="272"/>
        <end position="406"/>
    </location>
</feature>
<proteinExistence type="predicted"/>
<dbReference type="OrthoDB" id="3355573at2759"/>
<protein>
    <submittedName>
        <fullName evidence="2">Uncharacterized protein</fullName>
    </submittedName>
</protein>
<feature type="compositionally biased region" description="Low complexity" evidence="1">
    <location>
        <begin position="372"/>
        <end position="405"/>
    </location>
</feature>
<feature type="compositionally biased region" description="Polar residues" evidence="1">
    <location>
        <begin position="181"/>
        <end position="193"/>
    </location>
</feature>
<feature type="compositionally biased region" description="Polar residues" evidence="1">
    <location>
        <begin position="349"/>
        <end position="363"/>
    </location>
</feature>
<dbReference type="EMBL" id="OOIN01000021">
    <property type="protein sequence ID" value="SPO28100.1"/>
    <property type="molecule type" value="Genomic_DNA"/>
</dbReference>
<feature type="compositionally biased region" description="Low complexity" evidence="1">
    <location>
        <begin position="272"/>
        <end position="289"/>
    </location>
</feature>
<dbReference type="Proteomes" id="UP000324022">
    <property type="component" value="Unassembled WGS sequence"/>
</dbReference>
<feature type="compositionally biased region" description="Low complexity" evidence="1">
    <location>
        <begin position="199"/>
        <end position="211"/>
    </location>
</feature>
<evidence type="ECO:0000313" key="3">
    <source>
        <dbReference type="Proteomes" id="UP000324022"/>
    </source>
</evidence>
<dbReference type="AlphaFoldDB" id="A0A5C3ED08"/>
<organism evidence="2 3">
    <name type="scientific">Ustilago trichophora</name>
    <dbReference type="NCBI Taxonomy" id="86804"/>
    <lineage>
        <taxon>Eukaryota</taxon>
        <taxon>Fungi</taxon>
        <taxon>Dikarya</taxon>
        <taxon>Basidiomycota</taxon>
        <taxon>Ustilaginomycotina</taxon>
        <taxon>Ustilaginomycetes</taxon>
        <taxon>Ustilaginales</taxon>
        <taxon>Ustilaginaceae</taxon>
        <taxon>Ustilago</taxon>
    </lineage>
</organism>
<keyword evidence="3" id="KW-1185">Reference proteome</keyword>
<feature type="region of interest" description="Disordered" evidence="1">
    <location>
        <begin position="130"/>
        <end position="235"/>
    </location>
</feature>